<gene>
    <name evidence="2" type="ORF">GCM10007867_32010</name>
</gene>
<dbReference type="InterPro" id="IPR006881">
    <property type="entry name" value="RepA_C"/>
</dbReference>
<accession>A0AAV5NJJ1</accession>
<evidence type="ECO:0000256" key="1">
    <source>
        <dbReference type="SAM" id="MobiDB-lite"/>
    </source>
</evidence>
<dbReference type="Pfam" id="PF04796">
    <property type="entry name" value="RepA_C"/>
    <property type="match status" value="1"/>
</dbReference>
<dbReference type="RefSeq" id="WP_099213368.1">
    <property type="nucleotide sequence ID" value="NZ_BEWM01000007.1"/>
</dbReference>
<dbReference type="AlphaFoldDB" id="A0AAV5NJJ1"/>
<feature type="region of interest" description="Disordered" evidence="1">
    <location>
        <begin position="290"/>
        <end position="313"/>
    </location>
</feature>
<reference evidence="3" key="1">
    <citation type="journal article" date="2019" name="Int. J. Syst. Evol. Microbiol.">
        <title>The Global Catalogue of Microorganisms (GCM) 10K type strain sequencing project: providing services to taxonomists for standard genome sequencing and annotation.</title>
        <authorList>
            <consortium name="The Broad Institute Genomics Platform"/>
            <consortium name="The Broad Institute Genome Sequencing Center for Infectious Disease"/>
            <person name="Wu L."/>
            <person name="Ma J."/>
        </authorList>
    </citation>
    <scope>NUCLEOTIDE SEQUENCE [LARGE SCALE GENOMIC DNA]</scope>
    <source>
        <strain evidence="3">NBRC 3267</strain>
    </source>
</reference>
<sequence>MGTIHDLIENEGRQGALSFDYDRRIIKIAAEYMAMEESSIGFLYSGFTHVGLPHKRLSDDAAWQVTTDRVTMVVEPGRKASPSGQPVYVGVPYGSKARLIMLYLQTEALKTNNREVELGRSLRDWLKRMGIPQGGKSIADVREQAERISRCRINFEFHGGNSSGLINQNIVDTAMFFDDNPQNKTQFLERVKLSEVFFEQLIRHPVPIEEAAIRSLNGHSQALDIYCWLAYRLHVLHRPTPISWIAIKAQFGTGVVRMGHFKAKFIDNLKLAQAVYPDAKTDVTSAGLTLYPSKPPISPKTPKSSQIRQRESR</sequence>
<comment type="caution">
    <text evidence="2">The sequence shown here is derived from an EMBL/GenBank/DDBJ whole genome shotgun (WGS) entry which is preliminary data.</text>
</comment>
<dbReference type="EMBL" id="BSNU01000016">
    <property type="protein sequence ID" value="GLQ64354.1"/>
    <property type="molecule type" value="Genomic_DNA"/>
</dbReference>
<keyword evidence="3" id="KW-1185">Reference proteome</keyword>
<proteinExistence type="predicted"/>
<name>A0AAV5NJJ1_9PROT</name>
<evidence type="ECO:0000313" key="2">
    <source>
        <dbReference type="EMBL" id="GLQ64354.1"/>
    </source>
</evidence>
<dbReference type="Proteomes" id="UP001156614">
    <property type="component" value="Unassembled WGS sequence"/>
</dbReference>
<organism evidence="2 3">
    <name type="scientific">Gluconobacter cerinus</name>
    <dbReference type="NCBI Taxonomy" id="38307"/>
    <lineage>
        <taxon>Bacteria</taxon>
        <taxon>Pseudomonadati</taxon>
        <taxon>Pseudomonadota</taxon>
        <taxon>Alphaproteobacteria</taxon>
        <taxon>Acetobacterales</taxon>
        <taxon>Acetobacteraceae</taxon>
        <taxon>Gluconobacter</taxon>
    </lineage>
</organism>
<protein>
    <submittedName>
        <fullName evidence="2">Plasmid encoded RepA protein</fullName>
    </submittedName>
</protein>
<evidence type="ECO:0000313" key="3">
    <source>
        <dbReference type="Proteomes" id="UP001156614"/>
    </source>
</evidence>